<protein>
    <submittedName>
        <fullName evidence="1">Uncharacterized protein</fullName>
    </submittedName>
</protein>
<reference evidence="1 2" key="1">
    <citation type="submission" date="2024-02" db="EMBL/GenBank/DDBJ databases">
        <title>de novo genome assembly of Solanum bulbocastanum strain 11H21.</title>
        <authorList>
            <person name="Hosaka A.J."/>
        </authorList>
    </citation>
    <scope>NUCLEOTIDE SEQUENCE [LARGE SCALE GENOMIC DNA]</scope>
    <source>
        <tissue evidence="1">Young leaves</tissue>
    </source>
</reference>
<dbReference type="AlphaFoldDB" id="A0AAN8YRC0"/>
<sequence length="59" mass="6631">MTRKHPTIVLNGRSYKEMKSIYLEHNLSQGVNAGPICGENYAYQPCIAEGCKTERDSLN</sequence>
<evidence type="ECO:0000313" key="2">
    <source>
        <dbReference type="Proteomes" id="UP001371456"/>
    </source>
</evidence>
<proteinExistence type="predicted"/>
<name>A0AAN8YRC0_SOLBU</name>
<dbReference type="Proteomes" id="UP001371456">
    <property type="component" value="Unassembled WGS sequence"/>
</dbReference>
<dbReference type="EMBL" id="JBANQN010000002">
    <property type="protein sequence ID" value="KAK6798163.1"/>
    <property type="molecule type" value="Genomic_DNA"/>
</dbReference>
<comment type="caution">
    <text evidence="1">The sequence shown here is derived from an EMBL/GenBank/DDBJ whole genome shotgun (WGS) entry which is preliminary data.</text>
</comment>
<evidence type="ECO:0000313" key="1">
    <source>
        <dbReference type="EMBL" id="KAK6798163.1"/>
    </source>
</evidence>
<accession>A0AAN8YRC0</accession>
<gene>
    <name evidence="1" type="ORF">RDI58_005865</name>
</gene>
<keyword evidence="2" id="KW-1185">Reference proteome</keyword>
<organism evidence="1 2">
    <name type="scientific">Solanum bulbocastanum</name>
    <name type="common">Wild potato</name>
    <dbReference type="NCBI Taxonomy" id="147425"/>
    <lineage>
        <taxon>Eukaryota</taxon>
        <taxon>Viridiplantae</taxon>
        <taxon>Streptophyta</taxon>
        <taxon>Embryophyta</taxon>
        <taxon>Tracheophyta</taxon>
        <taxon>Spermatophyta</taxon>
        <taxon>Magnoliopsida</taxon>
        <taxon>eudicotyledons</taxon>
        <taxon>Gunneridae</taxon>
        <taxon>Pentapetalae</taxon>
        <taxon>asterids</taxon>
        <taxon>lamiids</taxon>
        <taxon>Solanales</taxon>
        <taxon>Solanaceae</taxon>
        <taxon>Solanoideae</taxon>
        <taxon>Solaneae</taxon>
        <taxon>Solanum</taxon>
    </lineage>
</organism>